<dbReference type="PANTHER" id="PTHR24353:SF37">
    <property type="entry name" value="CAMP-DEPENDENT PROTEIN KINASE CATALYTIC SUBUNIT PRKX"/>
    <property type="match status" value="1"/>
</dbReference>
<dbReference type="InterPro" id="IPR011009">
    <property type="entry name" value="Kinase-like_dom_sf"/>
</dbReference>
<protein>
    <submittedName>
        <fullName evidence="8">cGMP-dependent protein kinase</fullName>
    </submittedName>
</protein>
<evidence type="ECO:0000256" key="1">
    <source>
        <dbReference type="ARBA" id="ARBA00022527"/>
    </source>
</evidence>
<dbReference type="InterPro" id="IPR017441">
    <property type="entry name" value="Protein_kinase_ATP_BS"/>
</dbReference>
<dbReference type="Pfam" id="PF00069">
    <property type="entry name" value="Pkinase"/>
    <property type="match status" value="1"/>
</dbReference>
<evidence type="ECO:0000313" key="9">
    <source>
        <dbReference type="Proteomes" id="UP001642464"/>
    </source>
</evidence>
<evidence type="ECO:0000256" key="2">
    <source>
        <dbReference type="ARBA" id="ARBA00022679"/>
    </source>
</evidence>
<dbReference type="InterPro" id="IPR008271">
    <property type="entry name" value="Ser/Thr_kinase_AS"/>
</dbReference>
<dbReference type="EMBL" id="CAXAMM010004424">
    <property type="protein sequence ID" value="CAK9003465.1"/>
    <property type="molecule type" value="Genomic_DNA"/>
</dbReference>
<keyword evidence="5 6" id="KW-0067">ATP-binding</keyword>
<dbReference type="PROSITE" id="PS00107">
    <property type="entry name" value="PROTEIN_KINASE_ATP"/>
    <property type="match status" value="1"/>
</dbReference>
<feature type="binding site" evidence="6">
    <location>
        <position position="280"/>
    </location>
    <ligand>
        <name>ATP</name>
        <dbReference type="ChEBI" id="CHEBI:30616"/>
    </ligand>
</feature>
<evidence type="ECO:0000259" key="7">
    <source>
        <dbReference type="PROSITE" id="PS50011"/>
    </source>
</evidence>
<keyword evidence="3 6" id="KW-0547">Nucleotide-binding</keyword>
<evidence type="ECO:0000256" key="5">
    <source>
        <dbReference type="ARBA" id="ARBA00022840"/>
    </source>
</evidence>
<proteinExistence type="predicted"/>
<evidence type="ECO:0000256" key="6">
    <source>
        <dbReference type="PROSITE-ProRule" id="PRU10141"/>
    </source>
</evidence>
<dbReference type="PROSITE" id="PS00108">
    <property type="entry name" value="PROTEIN_KINASE_ST"/>
    <property type="match status" value="1"/>
</dbReference>
<organism evidence="8 9">
    <name type="scientific">Durusdinium trenchii</name>
    <dbReference type="NCBI Taxonomy" id="1381693"/>
    <lineage>
        <taxon>Eukaryota</taxon>
        <taxon>Sar</taxon>
        <taxon>Alveolata</taxon>
        <taxon>Dinophyceae</taxon>
        <taxon>Suessiales</taxon>
        <taxon>Symbiodiniaceae</taxon>
        <taxon>Durusdinium</taxon>
    </lineage>
</organism>
<dbReference type="GO" id="GO:0016301">
    <property type="term" value="F:kinase activity"/>
    <property type="evidence" value="ECO:0007669"/>
    <property type="project" value="UniProtKB-KW"/>
</dbReference>
<keyword evidence="9" id="KW-1185">Reference proteome</keyword>
<dbReference type="SUPFAM" id="SSF56112">
    <property type="entry name" value="Protein kinase-like (PK-like)"/>
    <property type="match status" value="1"/>
</dbReference>
<dbReference type="Gene3D" id="3.30.200.20">
    <property type="entry name" value="Phosphorylase Kinase, domain 1"/>
    <property type="match status" value="1"/>
</dbReference>
<reference evidence="8 9" key="1">
    <citation type="submission" date="2024-02" db="EMBL/GenBank/DDBJ databases">
        <authorList>
            <person name="Chen Y."/>
            <person name="Shah S."/>
            <person name="Dougan E. K."/>
            <person name="Thang M."/>
            <person name="Chan C."/>
        </authorList>
    </citation>
    <scope>NUCLEOTIDE SEQUENCE [LARGE SCALE GENOMIC DNA]</scope>
</reference>
<comment type="caution">
    <text evidence="8">The sequence shown here is derived from an EMBL/GenBank/DDBJ whole genome shotgun (WGS) entry which is preliminary data.</text>
</comment>
<dbReference type="Proteomes" id="UP001642464">
    <property type="component" value="Unassembled WGS sequence"/>
</dbReference>
<dbReference type="InterPro" id="IPR000719">
    <property type="entry name" value="Prot_kinase_dom"/>
</dbReference>
<sequence>MLARRGAAAVPLVQASRSLLQQLRFKGQQPQVPQVHRSLAGTADLLTINVRHLLSSLKLRILDLVYPETWSARDFREGTVTAFKSVNSLLDEGDFLLLRQLLDEKLLEDLRSSHAHLTEGLKYELVEVYYLGIFHAMAKEDDQGFEAVFVTPLLRVTEKYTSLKDESVWWEVRRLHKWTFKRILLGEDAADWQIVAMDKKRWPLMSAFAWSSMLMWEFFQIVGHFRDELERRMQLQDLNLSISDLQCKAVVGRGTFGVVRLVTPKGKKDAPEYALKCVKKAQVVKGRQERAIVMEREVNMQCYHPCIVQFIKTFQDKYNVYFLTEFLGGGDLFYAIRLIGALTKLQCQFFSGSIALGIEYLHGRGIMYRDLKPENVLLDFAGRAKLVDFGCCKKEIRASTLVGTPEYLAPEVIKGKGYTKCIDWWSLGVMLYEFIVGPIPFGAGEEDQMKLFAAICEALLAFPAYVPEDAMQVLAGLLERRPERRLGSFGAKEIKKHQWFKLFDWDALAGGFFPPPWQPDAKVQMSNWEEPDGELMDHVSTESFTFGKGMEWAKGF</sequence>
<keyword evidence="4 8" id="KW-0418">Kinase</keyword>
<evidence type="ECO:0000256" key="4">
    <source>
        <dbReference type="ARBA" id="ARBA00022777"/>
    </source>
</evidence>
<keyword evidence="2" id="KW-0808">Transferase</keyword>
<dbReference type="SMART" id="SM00220">
    <property type="entry name" value="S_TKc"/>
    <property type="match status" value="1"/>
</dbReference>
<accession>A0ABP0ILI9</accession>
<feature type="domain" description="Protein kinase" evidence="7">
    <location>
        <begin position="245"/>
        <end position="500"/>
    </location>
</feature>
<dbReference type="PANTHER" id="PTHR24353">
    <property type="entry name" value="CYCLIC NUCLEOTIDE-DEPENDENT PROTEIN KINASE"/>
    <property type="match status" value="1"/>
</dbReference>
<dbReference type="Gene3D" id="1.10.510.10">
    <property type="entry name" value="Transferase(Phosphotransferase) domain 1"/>
    <property type="match status" value="1"/>
</dbReference>
<evidence type="ECO:0000313" key="8">
    <source>
        <dbReference type="EMBL" id="CAK9003465.1"/>
    </source>
</evidence>
<evidence type="ECO:0000256" key="3">
    <source>
        <dbReference type="ARBA" id="ARBA00022741"/>
    </source>
</evidence>
<gene>
    <name evidence="8" type="ORF">SCF082_LOCUS7751</name>
</gene>
<name>A0ABP0ILI9_9DINO</name>
<dbReference type="PROSITE" id="PS50011">
    <property type="entry name" value="PROTEIN_KINASE_DOM"/>
    <property type="match status" value="1"/>
</dbReference>
<keyword evidence="1" id="KW-0723">Serine/threonine-protein kinase</keyword>